<keyword evidence="3" id="KW-1185">Reference proteome</keyword>
<organism evidence="2 3">
    <name type="scientific">Acidisoma silvae</name>
    <dbReference type="NCBI Taxonomy" id="2802396"/>
    <lineage>
        <taxon>Bacteria</taxon>
        <taxon>Pseudomonadati</taxon>
        <taxon>Pseudomonadota</taxon>
        <taxon>Alphaproteobacteria</taxon>
        <taxon>Acetobacterales</taxon>
        <taxon>Acidocellaceae</taxon>
        <taxon>Acidisoma</taxon>
    </lineage>
</organism>
<accession>A0A963YVU4</accession>
<dbReference type="Pfam" id="PF13302">
    <property type="entry name" value="Acetyltransf_3"/>
    <property type="match status" value="1"/>
</dbReference>
<dbReference type="RefSeq" id="WP_227322942.1">
    <property type="nucleotide sequence ID" value="NZ_JAESVB010000012.1"/>
</dbReference>
<dbReference type="PANTHER" id="PTHR43792">
    <property type="entry name" value="GNAT FAMILY, PUTATIVE (AFU_ORTHOLOGUE AFUA_3G00765)-RELATED-RELATED"/>
    <property type="match status" value="1"/>
</dbReference>
<dbReference type="AlphaFoldDB" id="A0A963YVU4"/>
<evidence type="ECO:0000259" key="1">
    <source>
        <dbReference type="PROSITE" id="PS51186"/>
    </source>
</evidence>
<dbReference type="Proteomes" id="UP000708298">
    <property type="component" value="Unassembled WGS sequence"/>
</dbReference>
<evidence type="ECO:0000313" key="3">
    <source>
        <dbReference type="Proteomes" id="UP000708298"/>
    </source>
</evidence>
<dbReference type="InterPro" id="IPR051531">
    <property type="entry name" value="N-acetyltransferase"/>
</dbReference>
<dbReference type="GO" id="GO:0016747">
    <property type="term" value="F:acyltransferase activity, transferring groups other than amino-acyl groups"/>
    <property type="evidence" value="ECO:0007669"/>
    <property type="project" value="InterPro"/>
</dbReference>
<reference evidence="2" key="2">
    <citation type="submission" date="2021-01" db="EMBL/GenBank/DDBJ databases">
        <authorList>
            <person name="Mieszkin S."/>
            <person name="Pouder E."/>
            <person name="Alain K."/>
        </authorList>
    </citation>
    <scope>NUCLEOTIDE SEQUENCE</scope>
    <source>
        <strain evidence="2">HW T2.11</strain>
    </source>
</reference>
<feature type="domain" description="N-acetyltransferase" evidence="1">
    <location>
        <begin position="9"/>
        <end position="171"/>
    </location>
</feature>
<comment type="caution">
    <text evidence="2">The sequence shown here is derived from an EMBL/GenBank/DDBJ whole genome shotgun (WGS) entry which is preliminary data.</text>
</comment>
<sequence length="176" mass="19697">MTEILTARLRLTVPTIDHLPACRALWSDPAVTRFIGGVPQTEEQVWSRLLRYIGHWQAMGFGYWVVQTIDGGRFVGEIGFSDYRRDTVPRFDGTPEMGWVLSPEAQGQGFAREATEAALAWRDAHLPGAETVAIIQPDHAASLRVADKLGFVAEQTAIYHDAPILLLRRTRMIPSR</sequence>
<gene>
    <name evidence="2" type="ORF">ASILVAE211_18970</name>
</gene>
<protein>
    <submittedName>
        <fullName evidence="2">GNAT family N-acetyltransferase</fullName>
    </submittedName>
</protein>
<dbReference type="Gene3D" id="3.40.630.30">
    <property type="match status" value="1"/>
</dbReference>
<dbReference type="SUPFAM" id="SSF55729">
    <property type="entry name" value="Acyl-CoA N-acyltransferases (Nat)"/>
    <property type="match status" value="1"/>
</dbReference>
<dbReference type="InterPro" id="IPR000182">
    <property type="entry name" value="GNAT_dom"/>
</dbReference>
<dbReference type="EMBL" id="JAESVB010000012">
    <property type="protein sequence ID" value="MCB8877287.1"/>
    <property type="molecule type" value="Genomic_DNA"/>
</dbReference>
<dbReference type="PROSITE" id="PS51186">
    <property type="entry name" value="GNAT"/>
    <property type="match status" value="1"/>
</dbReference>
<dbReference type="InterPro" id="IPR016181">
    <property type="entry name" value="Acyl_CoA_acyltransferase"/>
</dbReference>
<dbReference type="PANTHER" id="PTHR43792:SF16">
    <property type="entry name" value="N-ACETYLTRANSFERASE DOMAIN-CONTAINING PROTEIN"/>
    <property type="match status" value="1"/>
</dbReference>
<evidence type="ECO:0000313" key="2">
    <source>
        <dbReference type="EMBL" id="MCB8877287.1"/>
    </source>
</evidence>
<name>A0A963YVU4_9PROT</name>
<proteinExistence type="predicted"/>
<reference evidence="2" key="1">
    <citation type="journal article" date="2021" name="Microorganisms">
        <title>Acidisoma silvae sp. nov. and Acidisomacellulosilytica sp. nov., Two Acidophilic Bacteria Isolated from Decaying Wood, Hydrolyzing Cellulose and Producing Poly-3-hydroxybutyrate.</title>
        <authorList>
            <person name="Mieszkin S."/>
            <person name="Pouder E."/>
            <person name="Uroz S."/>
            <person name="Simon-Colin C."/>
            <person name="Alain K."/>
        </authorList>
    </citation>
    <scope>NUCLEOTIDE SEQUENCE</scope>
    <source>
        <strain evidence="2">HW T2.11</strain>
    </source>
</reference>